<gene>
    <name evidence="2" type="ORF">NAEGRDRAFT_74940</name>
</gene>
<dbReference type="eggNOG" id="KOG1426">
    <property type="taxonomic scope" value="Eukaryota"/>
</dbReference>
<dbReference type="InterPro" id="IPR009091">
    <property type="entry name" value="RCC1/BLIP-II"/>
</dbReference>
<dbReference type="PANTHER" id="PTHR45982">
    <property type="entry name" value="REGULATOR OF CHROMOSOME CONDENSATION"/>
    <property type="match status" value="1"/>
</dbReference>
<dbReference type="InterPro" id="IPR000408">
    <property type="entry name" value="Reg_chr_condens"/>
</dbReference>
<protein>
    <submittedName>
        <fullName evidence="2">Predicted protein</fullName>
    </submittedName>
</protein>
<dbReference type="RefSeq" id="XP_002670117.1">
    <property type="nucleotide sequence ID" value="XM_002670071.1"/>
</dbReference>
<dbReference type="InterPro" id="IPR051553">
    <property type="entry name" value="Ran_GTPase-activating"/>
</dbReference>
<dbReference type="AlphaFoldDB" id="D2W0Q2"/>
<evidence type="ECO:0000313" key="3">
    <source>
        <dbReference type="Proteomes" id="UP000006671"/>
    </source>
</evidence>
<dbReference type="STRING" id="5762.D2W0Q2"/>
<dbReference type="PROSITE" id="PS50012">
    <property type="entry name" value="RCC1_3"/>
    <property type="match status" value="2"/>
</dbReference>
<evidence type="ECO:0000313" key="2">
    <source>
        <dbReference type="EMBL" id="EFC37373.1"/>
    </source>
</evidence>
<dbReference type="VEuPathDB" id="AmoebaDB:NAEGRDRAFT_74940"/>
<dbReference type="OMA" id="CGWNHSM"/>
<dbReference type="Gene3D" id="2.130.10.30">
    <property type="entry name" value="Regulator of chromosome condensation 1/beta-lactamase-inhibitor protein II"/>
    <property type="match status" value="2"/>
</dbReference>
<feature type="repeat" description="RCC1" evidence="1">
    <location>
        <begin position="304"/>
        <end position="354"/>
    </location>
</feature>
<dbReference type="EMBL" id="GG738919">
    <property type="protein sequence ID" value="EFC37373.1"/>
    <property type="molecule type" value="Genomic_DNA"/>
</dbReference>
<organism evidence="3">
    <name type="scientific">Naegleria gruberi</name>
    <name type="common">Amoeba</name>
    <dbReference type="NCBI Taxonomy" id="5762"/>
    <lineage>
        <taxon>Eukaryota</taxon>
        <taxon>Discoba</taxon>
        <taxon>Heterolobosea</taxon>
        <taxon>Tetramitia</taxon>
        <taxon>Eutetramitia</taxon>
        <taxon>Vahlkampfiidae</taxon>
        <taxon>Naegleria</taxon>
    </lineage>
</organism>
<dbReference type="InParanoid" id="D2W0Q2"/>
<dbReference type="KEGG" id="ngr:NAEGRDRAFT_74940"/>
<accession>D2W0Q2</accession>
<reference evidence="2 3" key="1">
    <citation type="journal article" date="2010" name="Cell">
        <title>The genome of Naegleria gruberi illuminates early eukaryotic versatility.</title>
        <authorList>
            <person name="Fritz-Laylin L.K."/>
            <person name="Prochnik S.E."/>
            <person name="Ginger M.L."/>
            <person name="Dacks J.B."/>
            <person name="Carpenter M.L."/>
            <person name="Field M.C."/>
            <person name="Kuo A."/>
            <person name="Paredez A."/>
            <person name="Chapman J."/>
            <person name="Pham J."/>
            <person name="Shu S."/>
            <person name="Neupane R."/>
            <person name="Cipriano M."/>
            <person name="Mancuso J."/>
            <person name="Tu H."/>
            <person name="Salamov A."/>
            <person name="Lindquist E."/>
            <person name="Shapiro H."/>
            <person name="Lucas S."/>
            <person name="Grigoriev I.V."/>
            <person name="Cande W.Z."/>
            <person name="Fulton C."/>
            <person name="Rokhsar D.S."/>
            <person name="Dawson S.C."/>
        </authorList>
    </citation>
    <scope>NUCLEOTIDE SEQUENCE [LARGE SCALE GENOMIC DNA]</scope>
    <source>
        <strain evidence="2 3">NEG-M</strain>
    </source>
</reference>
<dbReference type="Pfam" id="PF00415">
    <property type="entry name" value="RCC1"/>
    <property type="match status" value="2"/>
</dbReference>
<feature type="repeat" description="RCC1" evidence="1">
    <location>
        <begin position="255"/>
        <end position="303"/>
    </location>
</feature>
<keyword evidence="3" id="KW-1185">Reference proteome</keyword>
<dbReference type="PRINTS" id="PR00633">
    <property type="entry name" value="RCCNDNSATION"/>
</dbReference>
<dbReference type="PANTHER" id="PTHR45982:SF1">
    <property type="entry name" value="REGULATOR OF CHROMOSOME CONDENSATION"/>
    <property type="match status" value="1"/>
</dbReference>
<proteinExistence type="predicted"/>
<dbReference type="Proteomes" id="UP000006671">
    <property type="component" value="Unassembled WGS sequence"/>
</dbReference>
<dbReference type="OrthoDB" id="10256179at2759"/>
<evidence type="ECO:0000256" key="1">
    <source>
        <dbReference type="PROSITE-ProRule" id="PRU00235"/>
    </source>
</evidence>
<name>D2W0Q2_NAEGR</name>
<dbReference type="GeneID" id="8853724"/>
<sequence>MKRSTSSSSKESSYANDDPIIFGVGESTSYQILKESNSTHLIIDPSKYSKYKVISISCGGDFLFLLLQDKVTLQNRLFSAGYNGTGEQGVPTNSGSSCELRDITDPIIEHIKRKNIKILQAQCGWNHSMILVEYDTDDNSIDSNIDNIYNNRELALLGSGFNNHGQLGVGNASSTNTFVKANTDHIPLNQIERLISRFNTCAIITKDRNLYAAGNNSSGELGKPNELLYKFELIFNKVMDADFSYSHSVIIDMEGQVWTAGRNDNGKLGRSDSNLMVFTKVDFPEKAIKVSLGIHHTMVLTELGNVYGAGYNENGELGINTNQASPVFKLVESNNLKFKDISCGFYFTSFLTRSNQVMICGSKWKIVGDNKKIPQPLHCDDNLFNLVNSIYAGGYFLIAFKKDENETKQLKEMFKKLKLIINNSTLSDVLIK</sequence>
<dbReference type="SUPFAM" id="SSF50985">
    <property type="entry name" value="RCC1/BLIP-II"/>
    <property type="match status" value="2"/>
</dbReference>